<name>A0A8S1PBQ8_PARPR</name>
<dbReference type="OMA" id="LDDTYPG"/>
<proteinExistence type="predicted"/>
<dbReference type="CDD" id="cd00570">
    <property type="entry name" value="GST_N_family"/>
    <property type="match status" value="1"/>
</dbReference>
<dbReference type="Proteomes" id="UP000688137">
    <property type="component" value="Unassembled WGS sequence"/>
</dbReference>
<dbReference type="CDD" id="cd00299">
    <property type="entry name" value="GST_C_family"/>
    <property type="match status" value="1"/>
</dbReference>
<evidence type="ECO:0000313" key="4">
    <source>
        <dbReference type="EMBL" id="CAD8100409.1"/>
    </source>
</evidence>
<feature type="domain" description="GST N-terminal" evidence="2">
    <location>
        <begin position="5"/>
        <end position="84"/>
    </location>
</feature>
<organism evidence="4 5">
    <name type="scientific">Paramecium primaurelia</name>
    <dbReference type="NCBI Taxonomy" id="5886"/>
    <lineage>
        <taxon>Eukaryota</taxon>
        <taxon>Sar</taxon>
        <taxon>Alveolata</taxon>
        <taxon>Ciliophora</taxon>
        <taxon>Intramacronucleata</taxon>
        <taxon>Oligohymenophorea</taxon>
        <taxon>Peniculida</taxon>
        <taxon>Parameciidae</taxon>
        <taxon>Paramecium</taxon>
    </lineage>
</organism>
<evidence type="ECO:0000259" key="3">
    <source>
        <dbReference type="PROSITE" id="PS50405"/>
    </source>
</evidence>
<evidence type="ECO:0000313" key="5">
    <source>
        <dbReference type="Proteomes" id="UP000688137"/>
    </source>
</evidence>
<dbReference type="Pfam" id="PF13409">
    <property type="entry name" value="GST_N_2"/>
    <property type="match status" value="1"/>
</dbReference>
<dbReference type="PANTHER" id="PTHR43968">
    <property type="match status" value="1"/>
</dbReference>
<dbReference type="InterPro" id="IPR004046">
    <property type="entry name" value="GST_C"/>
</dbReference>
<reference evidence="4" key="1">
    <citation type="submission" date="2021-01" db="EMBL/GenBank/DDBJ databases">
        <authorList>
            <consortium name="Genoscope - CEA"/>
            <person name="William W."/>
        </authorList>
    </citation>
    <scope>NUCLEOTIDE SEQUENCE</scope>
</reference>
<dbReference type="EMBL" id="CAJJDM010000115">
    <property type="protein sequence ID" value="CAD8100409.1"/>
    <property type="molecule type" value="Genomic_DNA"/>
</dbReference>
<dbReference type="AlphaFoldDB" id="A0A8S1PBQ8"/>
<dbReference type="PROSITE" id="PS50405">
    <property type="entry name" value="GST_CTER"/>
    <property type="match status" value="1"/>
</dbReference>
<accession>A0A8S1PBQ8</accession>
<feature type="domain" description="GST C-terminal" evidence="3">
    <location>
        <begin position="88"/>
        <end position="218"/>
    </location>
</feature>
<dbReference type="PROSITE" id="PS50404">
    <property type="entry name" value="GST_NTER"/>
    <property type="match status" value="1"/>
</dbReference>
<dbReference type="PANTHER" id="PTHR43968:SF6">
    <property type="entry name" value="GLUTATHIONE S-TRANSFERASE OMEGA"/>
    <property type="match status" value="1"/>
</dbReference>
<dbReference type="InterPro" id="IPR004045">
    <property type="entry name" value="Glutathione_S-Trfase_N"/>
</dbReference>
<sequence length="240" mass="28191">MDKRFKHTLVAHKICPFSMKVLTVMRHKNVKFEIKFIETHNKPEWFIRISPLGNVPVLIIGEEVVLSESAIIMEYIDEITPPKLMPDDPLQKALDRAKFEYSNEIIRNLYSFIFSTEQEKFVRQKECLIKHFKWIEEQLKDKKFINGNELSLVDLSFVPLFVALNMLKSTLPCDMLKDFKRLKIYGDMITSLPCSKTGRVPDYEFLMIDGIKTQNTVLYRSNPCYFNNDSKPQGCCFFRN</sequence>
<dbReference type="InterPro" id="IPR050983">
    <property type="entry name" value="GST_Omega/HSP26"/>
</dbReference>
<dbReference type="SFLD" id="SFLDG00358">
    <property type="entry name" value="Main_(cytGST)"/>
    <property type="match status" value="1"/>
</dbReference>
<evidence type="ECO:0000259" key="2">
    <source>
        <dbReference type="PROSITE" id="PS50404"/>
    </source>
</evidence>
<dbReference type="Pfam" id="PF14497">
    <property type="entry name" value="GST_C_3"/>
    <property type="match status" value="1"/>
</dbReference>
<comment type="catalytic activity">
    <reaction evidence="1">
        <text>RX + glutathione = an S-substituted glutathione + a halide anion + H(+)</text>
        <dbReference type="Rhea" id="RHEA:16437"/>
        <dbReference type="ChEBI" id="CHEBI:15378"/>
        <dbReference type="ChEBI" id="CHEBI:16042"/>
        <dbReference type="ChEBI" id="CHEBI:17792"/>
        <dbReference type="ChEBI" id="CHEBI:57925"/>
        <dbReference type="ChEBI" id="CHEBI:90779"/>
        <dbReference type="EC" id="2.5.1.18"/>
    </reaction>
</comment>
<evidence type="ECO:0000256" key="1">
    <source>
        <dbReference type="ARBA" id="ARBA00047960"/>
    </source>
</evidence>
<dbReference type="SFLD" id="SFLDS00019">
    <property type="entry name" value="Glutathione_Transferase_(cytos"/>
    <property type="match status" value="1"/>
</dbReference>
<comment type="caution">
    <text evidence="4">The sequence shown here is derived from an EMBL/GenBank/DDBJ whole genome shotgun (WGS) entry which is preliminary data.</text>
</comment>
<dbReference type="InterPro" id="IPR010987">
    <property type="entry name" value="Glutathione-S-Trfase_C-like"/>
</dbReference>
<dbReference type="GO" id="GO:0005737">
    <property type="term" value="C:cytoplasm"/>
    <property type="evidence" value="ECO:0007669"/>
    <property type="project" value="TreeGrafter"/>
</dbReference>
<evidence type="ECO:0008006" key="6">
    <source>
        <dbReference type="Google" id="ProtNLM"/>
    </source>
</evidence>
<dbReference type="InterPro" id="IPR040079">
    <property type="entry name" value="Glutathione_S-Trfase"/>
</dbReference>
<dbReference type="InterPro" id="IPR045073">
    <property type="entry name" value="Omega/Tau-like"/>
</dbReference>
<protein>
    <recommendedName>
        <fullName evidence="6">Glutathione S-transferase</fullName>
    </recommendedName>
</protein>
<dbReference type="SFLD" id="SFLDG01152">
    <property type="entry name" value="Main.3:_Omega-_and_Tau-like"/>
    <property type="match status" value="1"/>
</dbReference>
<gene>
    <name evidence="4" type="ORF">PPRIM_AZ9-3.1.T1120101</name>
</gene>
<keyword evidence="5" id="KW-1185">Reference proteome</keyword>